<feature type="transmembrane region" description="Helical" evidence="7">
    <location>
        <begin position="52"/>
        <end position="73"/>
    </location>
</feature>
<dbReference type="GO" id="GO:0098703">
    <property type="term" value="P:calcium ion import across plasma membrane"/>
    <property type="evidence" value="ECO:0007669"/>
    <property type="project" value="TreeGrafter"/>
</dbReference>
<proteinExistence type="predicted"/>
<keyword evidence="3" id="KW-0677">Repeat</keyword>
<evidence type="ECO:0000256" key="3">
    <source>
        <dbReference type="ARBA" id="ARBA00022737"/>
    </source>
</evidence>
<dbReference type="Proteomes" id="UP001487740">
    <property type="component" value="Unassembled WGS sequence"/>
</dbReference>
<feature type="transmembrane region" description="Helical" evidence="7">
    <location>
        <begin position="20"/>
        <end position="45"/>
    </location>
</feature>
<dbReference type="EMBL" id="JARAKH010000025">
    <property type="protein sequence ID" value="KAK8390258.1"/>
    <property type="molecule type" value="Genomic_DNA"/>
</dbReference>
<dbReference type="GO" id="GO:0005886">
    <property type="term" value="C:plasma membrane"/>
    <property type="evidence" value="ECO:0007669"/>
    <property type="project" value="TreeGrafter"/>
</dbReference>
<evidence type="ECO:0000256" key="5">
    <source>
        <dbReference type="ARBA" id="ARBA00023136"/>
    </source>
</evidence>
<comment type="caution">
    <text evidence="9">The sequence shown here is derived from an EMBL/GenBank/DDBJ whole genome shotgun (WGS) entry which is preliminary data.</text>
</comment>
<feature type="transmembrane region" description="Helical" evidence="7">
    <location>
        <begin position="114"/>
        <end position="134"/>
    </location>
</feature>
<organism evidence="9 10">
    <name type="scientific">Scylla paramamosain</name>
    <name type="common">Mud crab</name>
    <dbReference type="NCBI Taxonomy" id="85552"/>
    <lineage>
        <taxon>Eukaryota</taxon>
        <taxon>Metazoa</taxon>
        <taxon>Ecdysozoa</taxon>
        <taxon>Arthropoda</taxon>
        <taxon>Crustacea</taxon>
        <taxon>Multicrustacea</taxon>
        <taxon>Malacostraca</taxon>
        <taxon>Eumalacostraca</taxon>
        <taxon>Eucarida</taxon>
        <taxon>Decapoda</taxon>
        <taxon>Pleocyemata</taxon>
        <taxon>Brachyura</taxon>
        <taxon>Eubrachyura</taxon>
        <taxon>Portunoidea</taxon>
        <taxon>Portunidae</taxon>
        <taxon>Portuninae</taxon>
        <taxon>Scylla</taxon>
    </lineage>
</organism>
<reference evidence="9 10" key="1">
    <citation type="submission" date="2023-03" db="EMBL/GenBank/DDBJ databases">
        <title>High-quality genome of Scylla paramamosain provides insights in environmental adaptation.</title>
        <authorList>
            <person name="Zhang L."/>
        </authorList>
    </citation>
    <scope>NUCLEOTIDE SEQUENCE [LARGE SCALE GENOMIC DNA]</scope>
    <source>
        <strain evidence="9">LZ_2023a</strain>
        <tissue evidence="9">Muscle</tissue>
    </source>
</reference>
<evidence type="ECO:0000256" key="2">
    <source>
        <dbReference type="ARBA" id="ARBA00022692"/>
    </source>
</evidence>
<dbReference type="Pfam" id="PF00520">
    <property type="entry name" value="Ion_trans"/>
    <property type="match status" value="1"/>
</dbReference>
<comment type="subcellular location">
    <subcellularLocation>
        <location evidence="1">Membrane</location>
        <topology evidence="1">Multi-pass membrane protein</topology>
    </subcellularLocation>
</comment>
<name>A0AAW0TTA1_SCYPA</name>
<evidence type="ECO:0000256" key="1">
    <source>
        <dbReference type="ARBA" id="ARBA00004141"/>
    </source>
</evidence>
<feature type="compositionally biased region" description="Basic residues" evidence="6">
    <location>
        <begin position="209"/>
        <end position="220"/>
    </location>
</feature>
<evidence type="ECO:0000256" key="6">
    <source>
        <dbReference type="SAM" id="MobiDB-lite"/>
    </source>
</evidence>
<accession>A0AAW0TTA1</accession>
<keyword evidence="4 7" id="KW-1133">Transmembrane helix</keyword>
<keyword evidence="10" id="KW-1185">Reference proteome</keyword>
<dbReference type="PANTHER" id="PTHR10582">
    <property type="entry name" value="TRANSIENT RECEPTOR POTENTIAL ION CHANNEL PROTEIN"/>
    <property type="match status" value="1"/>
</dbReference>
<sequence length="243" mass="28089">MMDAYSEFFDDSEVQEGVVVVVVAVVVTYELLGFKTVGPFVTMIYTMLVGDLLRFVTIYFVFIMGFSQAYFIIFNSFHDTFDRNQCFIMSLGNFGDTYGTLDCTDHPTTGKTLFMVFTAIVSILLINLLIAMMGNTYERIAEMKNEWMRQWARIVLVVERGISPEERLKHLMAYSQPMSDGRRALVLRLHQNDEEREEMKDILDMKRVHNKYVQRRKNRKNPYEDSGDPTPRDAAPANPAKKA</sequence>
<dbReference type="InterPro" id="IPR024862">
    <property type="entry name" value="TRPV"/>
</dbReference>
<evidence type="ECO:0000256" key="4">
    <source>
        <dbReference type="ARBA" id="ARBA00022989"/>
    </source>
</evidence>
<dbReference type="AlphaFoldDB" id="A0AAW0TTA1"/>
<protein>
    <recommendedName>
        <fullName evidence="8">Ion transport domain-containing protein</fullName>
    </recommendedName>
</protein>
<evidence type="ECO:0000256" key="7">
    <source>
        <dbReference type="SAM" id="Phobius"/>
    </source>
</evidence>
<feature type="domain" description="Ion transport" evidence="8">
    <location>
        <begin position="34"/>
        <end position="142"/>
    </location>
</feature>
<evidence type="ECO:0000313" key="10">
    <source>
        <dbReference type="Proteomes" id="UP001487740"/>
    </source>
</evidence>
<dbReference type="PANTHER" id="PTHR10582:SF28">
    <property type="entry name" value="NANCHUNG, ISOFORM B"/>
    <property type="match status" value="1"/>
</dbReference>
<dbReference type="GO" id="GO:0005262">
    <property type="term" value="F:calcium channel activity"/>
    <property type="evidence" value="ECO:0007669"/>
    <property type="project" value="TreeGrafter"/>
</dbReference>
<keyword evidence="5 7" id="KW-0472">Membrane</keyword>
<feature type="region of interest" description="Disordered" evidence="6">
    <location>
        <begin position="209"/>
        <end position="243"/>
    </location>
</feature>
<dbReference type="InterPro" id="IPR005821">
    <property type="entry name" value="Ion_trans_dom"/>
</dbReference>
<evidence type="ECO:0000313" key="9">
    <source>
        <dbReference type="EMBL" id="KAK8390258.1"/>
    </source>
</evidence>
<gene>
    <name evidence="9" type="ORF">O3P69_010148</name>
</gene>
<evidence type="ECO:0000259" key="8">
    <source>
        <dbReference type="Pfam" id="PF00520"/>
    </source>
</evidence>
<keyword evidence="2 7" id="KW-0812">Transmembrane</keyword>